<sequence>SDSGFDYCNIPCYLGVQPRYWTHLINHGHICESKSDGAARSDGKDTLEVLQYENAELQQTVSTLQAQLQAAQQVGSQDDSIEVKELKERCVALDNENQNQLRNLMELDSQHQAAVELILKKKEQIQEEAQTLRESYNEITQLFAQTQADKQQQEEQHQAHIQHLESQCKDLKAELAGIRHEKDVTFSKLTSDMDAGDLKLSELTAELSNKVDSIQKLEKAVQELENEKGEAVNGRMKLEEELKIVREREQLQCSLLQDSNNHQEELLALQTKYEDVCKCNTELKATLEKTKNDLEEAREAEAEISKSYECAVANSTDAYKSVEEMNQKVASLTGQMSDLSLHIEKNKCSQEEESQKNLLEEKISSLEKTKNCLEQELQNSIQSVNDSKAMNEILESRLEANSQELNMAKTSLNELDTKLRQTDTDLTTLRKAKADEAEEVKKALALHNKECGDGGVGALIRVLGEAVWQRDTLEHHVASLTHQLREKTDLLSEADMARSEVERECEDLRDQLEEVQKGVRPPPEGSCRGLPTIEEEESEGGEAEGGAVAENGELSEEKRSRVKDTREQRNDEPRCERHDNSGEIQALQAQVEVLSEVRGNLEVEVANLRGEREGLLGQLRQAEGHTGNLANLETEAASLRGQKQSLEKQLESLTQEMDLATVTLQDERDTLRDRMTSLTQRIEAMQAEMTLAQHERESLGQQLLAQYAAVEEKDSTIRVLEGEIEGLKSTLREKFINSPSMRNEEDRLQKELDSVRSQLIYKEDKIDALSQNLEQFAEIFKTDYCAERTDDMFRKIKGKYTALEQSLKEKEEKILELTKLIDCMHEESESYKKQTLDTESKELFDLKKKEEELSLTKETLEKSEMEIFQLREKLEEETGNGNCKEELMKKLREDFNTVQLDKEGTTTQLVQANEELLSLTGELSNLQCALDSEKSLVAQLQRENESLMSQKEGTAQDLSLALGEKDGLLVEKQAKISTLLSQVEEVESINAEKEKILKEKNELQKELENITLKMEEAETKRKDMENGQEATHQQVVALQGERDQMIVAITQKHQESLSYHAEIQRLTQVLSQTSQDGREEQTKLTTEVQNKEAALVEARAQVASMKEQMHALTTTNTDLKKSAAESIIHKTEMAGLHKEIETQKGKLSSLEQERDQLRMANSQFNTQYQDQAKELSTVREREGRLSVECERLRQHLVSVEETYTGEALKAEEREATLRSTLNKMEEKLTNHSTFYSNANQRASVQVETLQEEVRKMNAQRDDAVLRLHTAEEAAHTSQQSLTTLQQVLQDFQKNQAREISEATERTRRQLEEEQARVTSVTSQLNAFKGQLNEAQGGLAAAGRLGEQLTKKEQMITALKAQVTSQEEVARKARDEVACLRTSSEGKVDKPLLRNLLVGYFATPGDKRSEVLRVIGEVLDFSGEERARTGLDTQGSSWLSSIANFLAPPASNVRVTSKVDVLDHSSLSQAFIRFLEDESSPRPQARLPAVQMAQQTTEKAEKKAQAKAQAASKINPFVSTGSATSVSDSGSRTSSPLLAAASTTPTLPTITPTVPSITPTPTVGSAPPLETLSPISTTKYLSNLLTSDRDDENANKQEV</sequence>
<evidence type="ECO:0000256" key="1">
    <source>
        <dbReference type="ARBA" id="ARBA00004555"/>
    </source>
</evidence>
<dbReference type="Gene3D" id="1.10.287.1490">
    <property type="match status" value="1"/>
</dbReference>
<feature type="region of interest" description="Disordered" evidence="5">
    <location>
        <begin position="513"/>
        <end position="582"/>
    </location>
</feature>
<dbReference type="Proteomes" id="UP001286313">
    <property type="component" value="Unassembled WGS sequence"/>
</dbReference>
<feature type="compositionally biased region" description="Low complexity" evidence="5">
    <location>
        <begin position="1517"/>
        <end position="1562"/>
    </location>
</feature>
<dbReference type="GO" id="GO:0007030">
    <property type="term" value="P:Golgi organization"/>
    <property type="evidence" value="ECO:0007669"/>
    <property type="project" value="TreeGrafter"/>
</dbReference>
<feature type="coiled-coil region" evidence="4">
    <location>
        <begin position="909"/>
        <end position="957"/>
    </location>
</feature>
<protein>
    <recommendedName>
        <fullName evidence="6">GRIP domain-containing protein</fullName>
    </recommendedName>
</protein>
<feature type="coiled-coil region" evidence="4">
    <location>
        <begin position="1207"/>
        <end position="1266"/>
    </location>
</feature>
<feature type="region of interest" description="Disordered" evidence="5">
    <location>
        <begin position="1517"/>
        <end position="1573"/>
    </location>
</feature>
<dbReference type="GO" id="GO:0006888">
    <property type="term" value="P:endoplasmic reticulum to Golgi vesicle-mediated transport"/>
    <property type="evidence" value="ECO:0007669"/>
    <property type="project" value="TreeGrafter"/>
</dbReference>
<dbReference type="PANTHER" id="PTHR18921">
    <property type="entry name" value="MYOSIN HEAVY CHAIN - RELATED"/>
    <property type="match status" value="1"/>
</dbReference>
<accession>A0AAE1EUC6</accession>
<dbReference type="InterPro" id="IPR000237">
    <property type="entry name" value="GRIP_dom"/>
</dbReference>
<dbReference type="EMBL" id="JAWQEG010004480">
    <property type="protein sequence ID" value="KAK3861500.1"/>
    <property type="molecule type" value="Genomic_DNA"/>
</dbReference>
<feature type="coiled-coil region" evidence="4">
    <location>
        <begin position="47"/>
        <end position="241"/>
    </location>
</feature>
<dbReference type="GO" id="GO:0005794">
    <property type="term" value="C:Golgi apparatus"/>
    <property type="evidence" value="ECO:0007669"/>
    <property type="project" value="UniProtKB-SubCell"/>
</dbReference>
<feature type="non-terminal residue" evidence="7">
    <location>
        <position position="1598"/>
    </location>
</feature>
<dbReference type="PANTHER" id="PTHR18921:SF2">
    <property type="entry name" value="THYROID RECEPTOR-INTERACTING PROTEIN 11"/>
    <property type="match status" value="1"/>
</dbReference>
<feature type="coiled-coil region" evidence="4">
    <location>
        <begin position="280"/>
        <end position="307"/>
    </location>
</feature>
<feature type="coiled-coil region" evidence="4">
    <location>
        <begin position="793"/>
        <end position="880"/>
    </location>
</feature>
<feature type="compositionally biased region" description="Basic and acidic residues" evidence="5">
    <location>
        <begin position="555"/>
        <end position="581"/>
    </location>
</feature>
<proteinExistence type="predicted"/>
<evidence type="ECO:0000313" key="7">
    <source>
        <dbReference type="EMBL" id="KAK3861500.1"/>
    </source>
</evidence>
<gene>
    <name evidence="7" type="ORF">Pcinc_032552</name>
</gene>
<feature type="compositionally biased region" description="Acidic residues" evidence="5">
    <location>
        <begin position="533"/>
        <end position="542"/>
    </location>
</feature>
<reference evidence="7" key="1">
    <citation type="submission" date="2023-10" db="EMBL/GenBank/DDBJ databases">
        <title>Genome assemblies of two species of porcelain crab, Petrolisthes cinctipes and Petrolisthes manimaculis (Anomura: Porcellanidae).</title>
        <authorList>
            <person name="Angst P."/>
        </authorList>
    </citation>
    <scope>NUCLEOTIDE SEQUENCE</scope>
    <source>
        <strain evidence="7">PB745_01</strain>
        <tissue evidence="7">Gill</tissue>
    </source>
</reference>
<feature type="coiled-coil region" evidence="4">
    <location>
        <begin position="349"/>
        <end position="383"/>
    </location>
</feature>
<keyword evidence="8" id="KW-1185">Reference proteome</keyword>
<evidence type="ECO:0000256" key="5">
    <source>
        <dbReference type="SAM" id="MobiDB-lite"/>
    </source>
</evidence>
<organism evidence="7 8">
    <name type="scientific">Petrolisthes cinctipes</name>
    <name type="common">Flat porcelain crab</name>
    <dbReference type="NCBI Taxonomy" id="88211"/>
    <lineage>
        <taxon>Eukaryota</taxon>
        <taxon>Metazoa</taxon>
        <taxon>Ecdysozoa</taxon>
        <taxon>Arthropoda</taxon>
        <taxon>Crustacea</taxon>
        <taxon>Multicrustacea</taxon>
        <taxon>Malacostraca</taxon>
        <taxon>Eumalacostraca</taxon>
        <taxon>Eucarida</taxon>
        <taxon>Decapoda</taxon>
        <taxon>Pleocyemata</taxon>
        <taxon>Anomura</taxon>
        <taxon>Galatheoidea</taxon>
        <taxon>Porcellanidae</taxon>
        <taxon>Petrolisthes</taxon>
    </lineage>
</organism>
<feature type="coiled-coil region" evidence="4">
    <location>
        <begin position="1081"/>
        <end position="1167"/>
    </location>
</feature>
<evidence type="ECO:0000313" key="8">
    <source>
        <dbReference type="Proteomes" id="UP001286313"/>
    </source>
</evidence>
<dbReference type="PROSITE" id="PS50913">
    <property type="entry name" value="GRIP"/>
    <property type="match status" value="1"/>
</dbReference>
<name>A0AAE1EUC6_PETCI</name>
<evidence type="ECO:0000256" key="3">
    <source>
        <dbReference type="ARBA" id="ARBA00023054"/>
    </source>
</evidence>
<feature type="region of interest" description="Disordered" evidence="5">
    <location>
        <begin position="1477"/>
        <end position="1501"/>
    </location>
</feature>
<comment type="caution">
    <text evidence="7">The sequence shown here is derived from an EMBL/GenBank/DDBJ whole genome shotgun (WGS) entry which is preliminary data.</text>
</comment>
<dbReference type="GO" id="GO:0031267">
    <property type="term" value="F:small GTPase binding"/>
    <property type="evidence" value="ECO:0007669"/>
    <property type="project" value="TreeGrafter"/>
</dbReference>
<evidence type="ECO:0000259" key="6">
    <source>
        <dbReference type="PROSITE" id="PS50913"/>
    </source>
</evidence>
<keyword evidence="2" id="KW-0333">Golgi apparatus</keyword>
<feature type="coiled-coil region" evidence="4">
    <location>
        <begin position="983"/>
        <end position="1034"/>
    </location>
</feature>
<comment type="subcellular location">
    <subcellularLocation>
        <location evidence="1">Golgi apparatus</location>
    </subcellularLocation>
</comment>
<feature type="domain" description="GRIP" evidence="6">
    <location>
        <begin position="1382"/>
        <end position="1431"/>
    </location>
</feature>
<evidence type="ECO:0000256" key="2">
    <source>
        <dbReference type="ARBA" id="ARBA00023034"/>
    </source>
</evidence>
<feature type="coiled-coil region" evidence="4">
    <location>
        <begin position="584"/>
        <end position="702"/>
    </location>
</feature>
<evidence type="ECO:0000256" key="4">
    <source>
        <dbReference type="SAM" id="Coils"/>
    </source>
</evidence>
<keyword evidence="3 4" id="KW-0175">Coiled coil</keyword>